<sequence>MGPDKIPTEALVADVAAVGLNIQKGKSKVLRYNTAFTNSIIIDGENLEDVINFSYLVSIIDEPGGSDADAKVRIGKATAAYLQLRNI</sequence>
<dbReference type="Proteomes" id="UP000277204">
    <property type="component" value="Unassembled WGS sequence"/>
</dbReference>
<gene>
    <name evidence="1" type="ORF">SMRZ_LOCUS4360</name>
</gene>
<keyword evidence="2" id="KW-1185">Reference proteome</keyword>
<organism evidence="1 2">
    <name type="scientific">Schistosoma margrebowiei</name>
    <dbReference type="NCBI Taxonomy" id="48269"/>
    <lineage>
        <taxon>Eukaryota</taxon>
        <taxon>Metazoa</taxon>
        <taxon>Spiralia</taxon>
        <taxon>Lophotrochozoa</taxon>
        <taxon>Platyhelminthes</taxon>
        <taxon>Trematoda</taxon>
        <taxon>Digenea</taxon>
        <taxon>Strigeidida</taxon>
        <taxon>Schistosomatoidea</taxon>
        <taxon>Schistosomatidae</taxon>
        <taxon>Schistosoma</taxon>
    </lineage>
</organism>
<evidence type="ECO:0000313" key="1">
    <source>
        <dbReference type="EMBL" id="VDO61303.1"/>
    </source>
</evidence>
<proteinExistence type="predicted"/>
<protein>
    <submittedName>
        <fullName evidence="1">Uncharacterized protein</fullName>
    </submittedName>
</protein>
<accession>A0A183LKN5</accession>
<dbReference type="AlphaFoldDB" id="A0A183LKN5"/>
<evidence type="ECO:0000313" key="2">
    <source>
        <dbReference type="Proteomes" id="UP000277204"/>
    </source>
</evidence>
<name>A0A183LKN5_9TREM</name>
<dbReference type="EMBL" id="UZAI01001378">
    <property type="protein sequence ID" value="VDO61303.1"/>
    <property type="molecule type" value="Genomic_DNA"/>
</dbReference>
<reference evidence="1 2" key="1">
    <citation type="submission" date="2018-11" db="EMBL/GenBank/DDBJ databases">
        <authorList>
            <consortium name="Pathogen Informatics"/>
        </authorList>
    </citation>
    <scope>NUCLEOTIDE SEQUENCE [LARGE SCALE GENOMIC DNA]</scope>
    <source>
        <strain evidence="1 2">Zambia</strain>
    </source>
</reference>